<protein>
    <submittedName>
        <fullName evidence="1">Uncharacterized protein</fullName>
    </submittedName>
</protein>
<reference evidence="1 2" key="1">
    <citation type="submission" date="2019-04" db="EMBL/GenBank/DDBJ databases">
        <authorList>
            <consortium name="DOE Joint Genome Institute"/>
            <person name="Mondo S."/>
            <person name="Kjaerbolling I."/>
            <person name="Vesth T."/>
            <person name="Frisvad J.C."/>
            <person name="Nybo J.L."/>
            <person name="Theobald S."/>
            <person name="Kildgaard S."/>
            <person name="Isbrandt T."/>
            <person name="Kuo A."/>
            <person name="Sato A."/>
            <person name="Lyhne E.K."/>
            <person name="Kogle M.E."/>
            <person name="Wiebenga A."/>
            <person name="Kun R.S."/>
            <person name="Lubbers R.J."/>
            <person name="Makela M.R."/>
            <person name="Barry K."/>
            <person name="Chovatia M."/>
            <person name="Clum A."/>
            <person name="Daum C."/>
            <person name="Haridas S."/>
            <person name="He G."/>
            <person name="LaButti K."/>
            <person name="Lipzen A."/>
            <person name="Riley R."/>
            <person name="Salamov A."/>
            <person name="Simmons B.A."/>
            <person name="Magnuson J.K."/>
            <person name="Henrissat B."/>
            <person name="Mortensen U.H."/>
            <person name="Larsen T.O."/>
            <person name="Devries R.P."/>
            <person name="Grigoriev I.V."/>
            <person name="Machida M."/>
            <person name="Baker S.E."/>
            <person name="Andersen M.R."/>
            <person name="Cantor M.N."/>
            <person name="Hua S.X."/>
        </authorList>
    </citation>
    <scope>NUCLEOTIDE SEQUENCE [LARGE SCALE GENOMIC DNA]</scope>
    <source>
        <strain evidence="1 2">CBS 117616</strain>
    </source>
</reference>
<accession>A0ABQ6WWB4</accession>
<evidence type="ECO:0000313" key="1">
    <source>
        <dbReference type="EMBL" id="KAE8420903.1"/>
    </source>
</evidence>
<gene>
    <name evidence="1" type="ORF">BDV36DRAFT_86788</name>
</gene>
<dbReference type="Proteomes" id="UP000325395">
    <property type="component" value="Unassembled WGS sequence"/>
</dbReference>
<keyword evidence="2" id="KW-1185">Reference proteome</keyword>
<name>A0ABQ6WWB4_9EURO</name>
<organism evidence="1 2">
    <name type="scientific">Aspergillus pseudocaelatus</name>
    <dbReference type="NCBI Taxonomy" id="1825620"/>
    <lineage>
        <taxon>Eukaryota</taxon>
        <taxon>Fungi</taxon>
        <taxon>Dikarya</taxon>
        <taxon>Ascomycota</taxon>
        <taxon>Pezizomycotina</taxon>
        <taxon>Eurotiomycetes</taxon>
        <taxon>Eurotiomycetidae</taxon>
        <taxon>Eurotiales</taxon>
        <taxon>Aspergillaceae</taxon>
        <taxon>Aspergillus</taxon>
        <taxon>Aspergillus subgen. Circumdati</taxon>
    </lineage>
</organism>
<sequence>MLSSKLSSPLVKKVASPMSQFFHKCSEHIFGDVTAGCAPKGLSKLVGVIEYSSLAGAKFSRASYHLETIVKIEISPCESVISPKLQDSVIELPPSKAILIDSPTQLYPCSINDPDFVVADLLHYPIVWHSVGWSFGEIRHDDHHLRSEVLLNNRVLSLARLHQLLCS</sequence>
<proteinExistence type="predicted"/>
<evidence type="ECO:0000313" key="2">
    <source>
        <dbReference type="Proteomes" id="UP000325395"/>
    </source>
</evidence>
<dbReference type="EMBL" id="ML735705">
    <property type="protein sequence ID" value="KAE8420903.1"/>
    <property type="molecule type" value="Genomic_DNA"/>
</dbReference>